<comment type="caution">
    <text evidence="2">The sequence shown here is derived from an EMBL/GenBank/DDBJ whole genome shotgun (WGS) entry which is preliminary data.</text>
</comment>
<evidence type="ECO:0000313" key="2">
    <source>
        <dbReference type="EMBL" id="MBO8459926.1"/>
    </source>
</evidence>
<dbReference type="AlphaFoldDB" id="A0A9D9HU62"/>
<name>A0A9D9HU62_9BACT</name>
<dbReference type="Pfam" id="PF14121">
    <property type="entry name" value="Porin_10"/>
    <property type="match status" value="1"/>
</dbReference>
<organism evidence="2 3">
    <name type="scientific">Candidatus Gallipaludibacter merdavium</name>
    <dbReference type="NCBI Taxonomy" id="2840839"/>
    <lineage>
        <taxon>Bacteria</taxon>
        <taxon>Pseudomonadati</taxon>
        <taxon>Bacteroidota</taxon>
        <taxon>Bacteroidia</taxon>
        <taxon>Bacteroidales</taxon>
        <taxon>Candidatus Gallipaludibacter</taxon>
    </lineage>
</organism>
<dbReference type="InterPro" id="IPR025631">
    <property type="entry name" value="Porin_10"/>
</dbReference>
<sequence>MKKWLLMLLFSLAVAESFAQQPKIEKRIKTWHLTEPPVLADSIAPDTSYINYPICSPIDRMSIANAYNGNLISPVQSKIYFDRYRKTDFLFADAYNPFILTPLDVTYYNTTVPYSNITYRTGGTTYREEDWINFIFTANANKKFNAGITLDYLDARGEYDNQEARRFAGSLFGSYNGRSYSAHAAVMLNTLSNFENGGLADPDALNSPVETEDMAVNLDAMSGYRYIAGFYDHKYSLGIERETKINEDSIAKVFVPVTTFGHTLQIDQACKRYVEQQPDTNFYDFTYVDSIPVNDTANVLNIRNTVSVTFEEEFNKWLKFGATVYAENEVQRFAYALPDDTLTGHEWKSNTKVGGVLSKNRGKYVRYAFGGDIYLQGYKLGEFNVHGNLLGEFRLGKDTMAITASAYVRNEEPDYFLQHYTSNHFRWDNDFRKTYKTYIGGRLQYPTRFIQADLKVGVENVTNYIYFGSDGMPVQHDGNIQVIAADMKLNFRTRHFALENNVIYQYTSSDVLPLPMVSLYHNLYYYDKYFKVLSVQFGVDMSYHTAYYAPLYMPATGQFCVQNETKVGNYPLLSAYLNFHLKQVRFFVSYYNFSSLFLSKTYYSMPGYPLNPAIFKMGVSWNFYN</sequence>
<feature type="chain" id="PRO_5039711478" evidence="1">
    <location>
        <begin position="20"/>
        <end position="625"/>
    </location>
</feature>
<keyword evidence="1" id="KW-0732">Signal</keyword>
<proteinExistence type="predicted"/>
<reference evidence="2" key="2">
    <citation type="journal article" date="2021" name="PeerJ">
        <title>Extensive microbial diversity within the chicken gut microbiome revealed by metagenomics and culture.</title>
        <authorList>
            <person name="Gilroy R."/>
            <person name="Ravi A."/>
            <person name="Getino M."/>
            <person name="Pursley I."/>
            <person name="Horton D.L."/>
            <person name="Alikhan N.F."/>
            <person name="Baker D."/>
            <person name="Gharbi K."/>
            <person name="Hall N."/>
            <person name="Watson M."/>
            <person name="Adriaenssens E.M."/>
            <person name="Foster-Nyarko E."/>
            <person name="Jarju S."/>
            <person name="Secka A."/>
            <person name="Antonio M."/>
            <person name="Oren A."/>
            <person name="Chaudhuri R.R."/>
            <person name="La Ragione R."/>
            <person name="Hildebrand F."/>
            <person name="Pallen M.J."/>
        </authorList>
    </citation>
    <scope>NUCLEOTIDE SEQUENCE</scope>
    <source>
        <strain evidence="2">G3-3990</strain>
    </source>
</reference>
<evidence type="ECO:0000313" key="3">
    <source>
        <dbReference type="Proteomes" id="UP000823641"/>
    </source>
</evidence>
<gene>
    <name evidence="2" type="ORF">IAA73_06305</name>
</gene>
<accession>A0A9D9HU62</accession>
<dbReference type="Proteomes" id="UP000823641">
    <property type="component" value="Unassembled WGS sequence"/>
</dbReference>
<protein>
    <submittedName>
        <fullName evidence="2">Porin</fullName>
    </submittedName>
</protein>
<reference evidence="2" key="1">
    <citation type="submission" date="2020-10" db="EMBL/GenBank/DDBJ databases">
        <authorList>
            <person name="Gilroy R."/>
        </authorList>
    </citation>
    <scope>NUCLEOTIDE SEQUENCE</scope>
    <source>
        <strain evidence="2">G3-3990</strain>
    </source>
</reference>
<evidence type="ECO:0000256" key="1">
    <source>
        <dbReference type="SAM" id="SignalP"/>
    </source>
</evidence>
<feature type="signal peptide" evidence="1">
    <location>
        <begin position="1"/>
        <end position="19"/>
    </location>
</feature>
<dbReference type="EMBL" id="JADIMG010000064">
    <property type="protein sequence ID" value="MBO8459926.1"/>
    <property type="molecule type" value="Genomic_DNA"/>
</dbReference>